<keyword evidence="3" id="KW-1185">Reference proteome</keyword>
<dbReference type="KEGG" id="cyp:PCC8801_3713"/>
<protein>
    <recommendedName>
        <fullName evidence="1">Chaperone protein CcmS domain-containing protein</fullName>
    </recommendedName>
</protein>
<dbReference type="AlphaFoldDB" id="B7K2W7"/>
<dbReference type="InterPro" id="IPR058587">
    <property type="entry name" value="CcmS"/>
</dbReference>
<sequence>MIQFGSSPPGDQANQWRYQLDSFVEEHQNALAALAWGLLQEWDNHQDAIGIDLQPQPHFVRCSRQAIEELNKKVNRQIQEILGVLDGYNPQEEVVMIAIAKGQLKLIHFKPDPFPPVCFEEVSKTLEELIQTLEELMAQKIVILTDS</sequence>
<reference evidence="3" key="1">
    <citation type="journal article" date="2011" name="MBio">
        <title>Novel metabolic attributes of the genus Cyanothece, comprising a group of unicellular nitrogen-fixing Cyanobacteria.</title>
        <authorList>
            <person name="Bandyopadhyay A."/>
            <person name="Elvitigala T."/>
            <person name="Welsh E."/>
            <person name="Stockel J."/>
            <person name="Liberton M."/>
            <person name="Min H."/>
            <person name="Sherman L.A."/>
            <person name="Pakrasi H.B."/>
        </authorList>
    </citation>
    <scope>NUCLEOTIDE SEQUENCE [LARGE SCALE GENOMIC DNA]</scope>
    <source>
        <strain evidence="3">PCC 8801</strain>
    </source>
</reference>
<feature type="domain" description="Chaperone protein CcmS" evidence="1">
    <location>
        <begin position="4"/>
        <end position="141"/>
    </location>
</feature>
<dbReference type="eggNOG" id="ENOG5032T0Q">
    <property type="taxonomic scope" value="Bacteria"/>
</dbReference>
<dbReference type="EMBL" id="CP001287">
    <property type="protein sequence ID" value="ACK67668.1"/>
    <property type="molecule type" value="Genomic_DNA"/>
</dbReference>
<gene>
    <name evidence="2" type="ordered locus">PCC8801_3713</name>
</gene>
<evidence type="ECO:0000313" key="2">
    <source>
        <dbReference type="EMBL" id="ACK67668.1"/>
    </source>
</evidence>
<dbReference type="RefSeq" id="WP_012596926.1">
    <property type="nucleotide sequence ID" value="NC_011726.1"/>
</dbReference>
<dbReference type="STRING" id="41431.PCC8801_3713"/>
<dbReference type="OrthoDB" id="454938at2"/>
<evidence type="ECO:0000259" key="1">
    <source>
        <dbReference type="Pfam" id="PF26619"/>
    </source>
</evidence>
<organism evidence="2 3">
    <name type="scientific">Rippkaea orientalis (strain PCC 8801 / RF-1)</name>
    <name type="common">Cyanothece sp. (strain PCC 8801)</name>
    <dbReference type="NCBI Taxonomy" id="41431"/>
    <lineage>
        <taxon>Bacteria</taxon>
        <taxon>Bacillati</taxon>
        <taxon>Cyanobacteriota</taxon>
        <taxon>Cyanophyceae</taxon>
        <taxon>Oscillatoriophycideae</taxon>
        <taxon>Chroococcales</taxon>
        <taxon>Aphanothecaceae</taxon>
        <taxon>Rippkaea</taxon>
        <taxon>Rippkaea orientalis</taxon>
    </lineage>
</organism>
<evidence type="ECO:0000313" key="3">
    <source>
        <dbReference type="Proteomes" id="UP000008204"/>
    </source>
</evidence>
<name>B7K2W7_RIPO1</name>
<proteinExistence type="predicted"/>
<dbReference type="Pfam" id="PF26619">
    <property type="entry name" value="CcmS"/>
    <property type="match status" value="1"/>
</dbReference>
<accession>B7K2W7</accession>
<dbReference type="HOGENOM" id="CLU_1802670_0_0_3"/>
<dbReference type="Proteomes" id="UP000008204">
    <property type="component" value="Chromosome"/>
</dbReference>